<reference evidence="2 3" key="1">
    <citation type="journal article" date="2013" name="PLoS Genet.">
        <title>The genome and development-dependent transcriptomes of Pyronema confluens: a window into fungal evolution.</title>
        <authorList>
            <person name="Traeger S."/>
            <person name="Altegoer F."/>
            <person name="Freitag M."/>
            <person name="Gabaldon T."/>
            <person name="Kempken F."/>
            <person name="Kumar A."/>
            <person name="Marcet-Houben M."/>
            <person name="Poggeler S."/>
            <person name="Stajich J.E."/>
            <person name="Nowrousian M."/>
        </authorList>
    </citation>
    <scope>NUCLEOTIDE SEQUENCE [LARGE SCALE GENOMIC DNA]</scope>
    <source>
        <strain evidence="3">CBS 100304</strain>
        <tissue evidence="2">Vegetative mycelium</tissue>
    </source>
</reference>
<gene>
    <name evidence="2" type="ORF">PCON_04606</name>
</gene>
<name>U4LSH9_PYROM</name>
<keyword evidence="3" id="KW-1185">Reference proteome</keyword>
<sequence length="38" mass="4457">MLDRVRSNSNSIFFTSRSISRQSTGSKNNRNRKRRVLS</sequence>
<feature type="region of interest" description="Disordered" evidence="1">
    <location>
        <begin position="1"/>
        <end position="38"/>
    </location>
</feature>
<evidence type="ECO:0000256" key="1">
    <source>
        <dbReference type="SAM" id="MobiDB-lite"/>
    </source>
</evidence>
<feature type="compositionally biased region" description="Basic residues" evidence="1">
    <location>
        <begin position="29"/>
        <end position="38"/>
    </location>
</feature>
<feature type="compositionally biased region" description="Polar residues" evidence="1">
    <location>
        <begin position="7"/>
        <end position="28"/>
    </location>
</feature>
<organism evidence="2 3">
    <name type="scientific">Pyronema omphalodes (strain CBS 100304)</name>
    <name type="common">Pyronema confluens</name>
    <dbReference type="NCBI Taxonomy" id="1076935"/>
    <lineage>
        <taxon>Eukaryota</taxon>
        <taxon>Fungi</taxon>
        <taxon>Dikarya</taxon>
        <taxon>Ascomycota</taxon>
        <taxon>Pezizomycotina</taxon>
        <taxon>Pezizomycetes</taxon>
        <taxon>Pezizales</taxon>
        <taxon>Pyronemataceae</taxon>
        <taxon>Pyronema</taxon>
    </lineage>
</organism>
<evidence type="ECO:0000313" key="2">
    <source>
        <dbReference type="EMBL" id="CCX34930.1"/>
    </source>
</evidence>
<dbReference type="EMBL" id="HF936664">
    <property type="protein sequence ID" value="CCX34930.1"/>
    <property type="molecule type" value="Genomic_DNA"/>
</dbReference>
<accession>U4LSH9</accession>
<protein>
    <submittedName>
        <fullName evidence="2">Uncharacterized protein</fullName>
    </submittedName>
</protein>
<evidence type="ECO:0000313" key="3">
    <source>
        <dbReference type="Proteomes" id="UP000018144"/>
    </source>
</evidence>
<dbReference type="Proteomes" id="UP000018144">
    <property type="component" value="Unassembled WGS sequence"/>
</dbReference>
<dbReference type="AlphaFoldDB" id="U4LSH9"/>
<proteinExistence type="predicted"/>